<dbReference type="PANTHER" id="PTHR22999:SF23">
    <property type="entry name" value="SORTING NEXIN-16"/>
    <property type="match status" value="1"/>
</dbReference>
<keyword evidence="6" id="KW-1185">Reference proteome</keyword>
<dbReference type="GO" id="GO:0045022">
    <property type="term" value="P:early endosome to late endosome transport"/>
    <property type="evidence" value="ECO:0007669"/>
    <property type="project" value="TreeGrafter"/>
</dbReference>
<dbReference type="PANTHER" id="PTHR22999">
    <property type="entry name" value="PX SERINE/THREONINE KINASE PXK"/>
    <property type="match status" value="1"/>
</dbReference>
<dbReference type="VEuPathDB" id="FungiDB:SI65_01428"/>
<feature type="region of interest" description="Disordered" evidence="3">
    <location>
        <begin position="1"/>
        <end position="60"/>
    </location>
</feature>
<sequence length="659" mass="72737">MTSDSHRPGLHPLSHLKAGPTTSSSKSTARPASSTAQSSPQTFSRPRLSKYNSSRDDDLDTINDKATTTLIRRVLCPQANSSSSLEELLPPLTSSNDVDHQLYALIAIIVKEFVYSWYTKITSDQIFVNELLQVIAHCTRALEQRLRQTDVSQLVLDEIPALVEAHITSYRLAKQQSTLSGLPTSTRTIYHALNPHPGLSPIPDPAHPQSIAEQHENEASYRQLLVYGTLAVLLPTEDLENSCLRTLLGDILADLILGKEVSGRICERWFLWETIAKLVEVSQQKPRHDDKKNAQGQPEDRLRKFGLLSTEEEDRDLSYISQSRISVWIWRVLQYVYVTFLALRFIATGLFRVASRPQSTTSRIKKAYPPSATASPVNQRPVLDFRLFSMVSELLAVPQRMPWLGGLLALFQHLVLAGPGRLGDADSVLDRFLYETIQDYVLTPALLPRLLLASRTALFPVNVPAPQGAEPGRAVQTPLSMHPPTSSAAEGGNTNITNKGNANTSSAENTGPSAPEIAAIRRHCAVSILALIPRPVTRRLFGAAHNSSNNNNRHTISIDNNGQLNGHGYNNGYSGHNNTTNDSQKRQESGQTVGGSDKEETILIAAIENELLDLLEDEYCNKHLVYSIIETVLVRLVPELGERSVGELLEDRGVLFSSV</sequence>
<dbReference type="OrthoDB" id="5582218at2759"/>
<comment type="caution">
    <text evidence="5">The sequence shown here is derived from an EMBL/GenBank/DDBJ whole genome shotgun (WGS) entry which is preliminary data.</text>
</comment>
<feature type="compositionally biased region" description="Polar residues" evidence="3">
    <location>
        <begin position="477"/>
        <end position="512"/>
    </location>
</feature>
<dbReference type="GO" id="GO:0035091">
    <property type="term" value="F:phosphatidylinositol binding"/>
    <property type="evidence" value="ECO:0007669"/>
    <property type="project" value="TreeGrafter"/>
</dbReference>
<feature type="compositionally biased region" description="Low complexity" evidence="3">
    <location>
        <begin position="566"/>
        <end position="581"/>
    </location>
</feature>
<dbReference type="PROSITE" id="PS51207">
    <property type="entry name" value="PXA"/>
    <property type="match status" value="1"/>
</dbReference>
<name>A0A1E3BSB6_ASPCR</name>
<proteinExistence type="predicted"/>
<feature type="compositionally biased region" description="Low complexity" evidence="3">
    <location>
        <begin position="21"/>
        <end position="36"/>
    </location>
</feature>
<dbReference type="GO" id="GO:0005769">
    <property type="term" value="C:early endosome"/>
    <property type="evidence" value="ECO:0007669"/>
    <property type="project" value="TreeGrafter"/>
</dbReference>
<organism evidence="5 6">
    <name type="scientific">Aspergillus cristatus</name>
    <name type="common">Chinese Fuzhuan brick tea-fermentation fungus</name>
    <name type="synonym">Eurotium cristatum</name>
    <dbReference type="NCBI Taxonomy" id="573508"/>
    <lineage>
        <taxon>Eukaryota</taxon>
        <taxon>Fungi</taxon>
        <taxon>Dikarya</taxon>
        <taxon>Ascomycota</taxon>
        <taxon>Pezizomycotina</taxon>
        <taxon>Eurotiomycetes</taxon>
        <taxon>Eurotiomycetidae</taxon>
        <taxon>Eurotiales</taxon>
        <taxon>Aspergillaceae</taxon>
        <taxon>Aspergillus</taxon>
        <taxon>Aspergillus subgen. Aspergillus</taxon>
    </lineage>
</organism>
<dbReference type="AlphaFoldDB" id="A0A1E3BSB6"/>
<comment type="subcellular location">
    <subcellularLocation>
        <location evidence="1">Cytoplasm</location>
    </subcellularLocation>
</comment>
<dbReference type="EMBL" id="JXNT01000001">
    <property type="protein sequence ID" value="ODM23838.1"/>
    <property type="molecule type" value="Genomic_DNA"/>
</dbReference>
<evidence type="ECO:0000256" key="2">
    <source>
        <dbReference type="ARBA" id="ARBA00022490"/>
    </source>
</evidence>
<evidence type="ECO:0000256" key="3">
    <source>
        <dbReference type="SAM" id="MobiDB-lite"/>
    </source>
</evidence>
<evidence type="ECO:0000313" key="6">
    <source>
        <dbReference type="Proteomes" id="UP000094569"/>
    </source>
</evidence>
<dbReference type="SMART" id="SM00313">
    <property type="entry name" value="PXA"/>
    <property type="match status" value="1"/>
</dbReference>
<dbReference type="GO" id="GO:0005770">
    <property type="term" value="C:late endosome"/>
    <property type="evidence" value="ECO:0007669"/>
    <property type="project" value="TreeGrafter"/>
</dbReference>
<dbReference type="Proteomes" id="UP000094569">
    <property type="component" value="Unassembled WGS sequence"/>
</dbReference>
<evidence type="ECO:0000256" key="1">
    <source>
        <dbReference type="ARBA" id="ARBA00004496"/>
    </source>
</evidence>
<dbReference type="InterPro" id="IPR051837">
    <property type="entry name" value="SortingNexin/PXDomain-PKLike"/>
</dbReference>
<feature type="region of interest" description="Disordered" evidence="3">
    <location>
        <begin position="465"/>
        <end position="512"/>
    </location>
</feature>
<accession>A0A1E3BSB6</accession>
<dbReference type="InterPro" id="IPR003114">
    <property type="entry name" value="Phox_assoc"/>
</dbReference>
<keyword evidence="2" id="KW-0963">Cytoplasm</keyword>
<evidence type="ECO:0000259" key="4">
    <source>
        <dbReference type="PROSITE" id="PS51207"/>
    </source>
</evidence>
<feature type="compositionally biased region" description="Polar residues" evidence="3">
    <location>
        <begin position="553"/>
        <end position="564"/>
    </location>
</feature>
<reference evidence="5 6" key="1">
    <citation type="journal article" date="2016" name="BMC Genomics">
        <title>Comparative genomic and transcriptomic analyses of the Fuzhuan brick tea-fermentation fungus Aspergillus cristatus.</title>
        <authorList>
            <person name="Ge Y."/>
            <person name="Wang Y."/>
            <person name="Liu Y."/>
            <person name="Tan Y."/>
            <person name="Ren X."/>
            <person name="Zhang X."/>
            <person name="Hyde K.D."/>
            <person name="Liu Y."/>
            <person name="Liu Z."/>
        </authorList>
    </citation>
    <scope>NUCLEOTIDE SEQUENCE [LARGE SCALE GENOMIC DNA]</scope>
    <source>
        <strain evidence="5 6">GZAAS20.1005</strain>
    </source>
</reference>
<dbReference type="STRING" id="573508.A0A1E3BSB6"/>
<feature type="region of interest" description="Disordered" evidence="3">
    <location>
        <begin position="543"/>
        <end position="596"/>
    </location>
</feature>
<evidence type="ECO:0000313" key="5">
    <source>
        <dbReference type="EMBL" id="ODM23838.1"/>
    </source>
</evidence>
<protein>
    <recommendedName>
        <fullName evidence="4">PXA domain-containing protein</fullName>
    </recommendedName>
</protein>
<gene>
    <name evidence="5" type="ORF">SI65_01428</name>
</gene>
<dbReference type="Pfam" id="PF02194">
    <property type="entry name" value="PXA"/>
    <property type="match status" value="1"/>
</dbReference>
<feature type="domain" description="PXA" evidence="4">
    <location>
        <begin position="95"/>
        <end position="283"/>
    </location>
</feature>